<comment type="caution">
    <text evidence="8">The sequence shown here is derived from an EMBL/GenBank/DDBJ whole genome shotgun (WGS) entry which is preliminary data.</text>
</comment>
<dbReference type="InterPro" id="IPR009097">
    <property type="entry name" value="Cyclic_Pdiesterase"/>
</dbReference>
<dbReference type="EMBL" id="BEZZ01000037">
    <property type="protein sequence ID" value="GCC23750.1"/>
    <property type="molecule type" value="Genomic_DNA"/>
</dbReference>
<dbReference type="GO" id="GO:0034237">
    <property type="term" value="F:protein kinase A regulatory subunit binding"/>
    <property type="evidence" value="ECO:0007669"/>
    <property type="project" value="TreeGrafter"/>
</dbReference>
<evidence type="ECO:0000259" key="7">
    <source>
        <dbReference type="Pfam" id="PF10469"/>
    </source>
</evidence>
<keyword evidence="3" id="KW-0963">Cytoplasm</keyword>
<reference evidence="8 9" key="1">
    <citation type="journal article" date="2018" name="Nat. Ecol. Evol.">
        <title>Shark genomes provide insights into elasmobranch evolution and the origin of vertebrates.</title>
        <authorList>
            <person name="Hara Y"/>
            <person name="Yamaguchi K"/>
            <person name="Onimaru K"/>
            <person name="Kadota M"/>
            <person name="Koyanagi M"/>
            <person name="Keeley SD"/>
            <person name="Tatsumi K"/>
            <person name="Tanaka K"/>
            <person name="Motone F"/>
            <person name="Kageyama Y"/>
            <person name="Nozu R"/>
            <person name="Adachi N"/>
            <person name="Nishimura O"/>
            <person name="Nakagawa R"/>
            <person name="Tanegashima C"/>
            <person name="Kiyatake I"/>
            <person name="Matsumoto R"/>
            <person name="Murakumo K"/>
            <person name="Nishida K"/>
            <person name="Terakita A"/>
            <person name="Kuratani S"/>
            <person name="Sato K"/>
            <person name="Hyodo S Kuraku.S."/>
        </authorList>
    </citation>
    <scope>NUCLEOTIDE SEQUENCE [LARGE SCALE GENOMIC DNA]</scope>
</reference>
<dbReference type="GO" id="GO:0010738">
    <property type="term" value="P:regulation of protein kinase A signaling"/>
    <property type="evidence" value="ECO:0007669"/>
    <property type="project" value="TreeGrafter"/>
</dbReference>
<keyword evidence="4" id="KW-0539">Nucleus</keyword>
<protein>
    <recommendedName>
        <fullName evidence="7">A-kinase anchor protein 7-like phosphoesterase domain-containing protein</fullName>
    </recommendedName>
</protein>
<dbReference type="FunFam" id="3.90.1140.10:FF:000004">
    <property type="entry name" value="A-kinase anchoring protein 7 isoform X1"/>
    <property type="match status" value="1"/>
</dbReference>
<accession>A0A401S093</accession>
<dbReference type="AlphaFoldDB" id="A0A401S093"/>
<evidence type="ECO:0000256" key="6">
    <source>
        <dbReference type="SAM" id="MobiDB-lite"/>
    </source>
</evidence>
<evidence type="ECO:0000256" key="2">
    <source>
        <dbReference type="ARBA" id="ARBA00004496"/>
    </source>
</evidence>
<evidence type="ECO:0000256" key="5">
    <source>
        <dbReference type="ARBA" id="ARBA00038702"/>
    </source>
</evidence>
<dbReference type="GO" id="GO:0005829">
    <property type="term" value="C:cytosol"/>
    <property type="evidence" value="ECO:0007669"/>
    <property type="project" value="TreeGrafter"/>
</dbReference>
<dbReference type="OMA" id="GDHSECC"/>
<sequence length="366" mass="40914">MEAVSSNTGDTTMILMDCDLQSNEEHQAELVPEPATCVRDLPANSGWLLSDLNDKGHLQNDVPESTEKTEETKKRLKPKKQKKTQSAKNEVKCLLAELPFPKAEIREEYGFTILPEKTSKKKRKRTLGGENEDDAGQKKKKVHPNYFISIPITNPKIADGIKAVQHLVVQADERLSKAMIPVACLHVTLLVMHLANEVEVNKAVNAVEECKETVQEILQGKQLALRFQGIADFRGEVVFAQLVQNEHLTTLALIAETVKTRFQANGILTGDSKAFKPHLTFMKLSRAPKLRHQGIKKFSPELYKNFEDHYLGDEIVTCLHLCSMQKKKQPNGYYHCETSVPVVLIMEESLSGAVQAATHLITPAAM</sequence>
<organism evidence="8 9">
    <name type="scientific">Chiloscyllium punctatum</name>
    <name type="common">Brownbanded bambooshark</name>
    <name type="synonym">Hemiscyllium punctatum</name>
    <dbReference type="NCBI Taxonomy" id="137246"/>
    <lineage>
        <taxon>Eukaryota</taxon>
        <taxon>Metazoa</taxon>
        <taxon>Chordata</taxon>
        <taxon>Craniata</taxon>
        <taxon>Vertebrata</taxon>
        <taxon>Chondrichthyes</taxon>
        <taxon>Elasmobranchii</taxon>
        <taxon>Galeomorphii</taxon>
        <taxon>Galeoidea</taxon>
        <taxon>Orectolobiformes</taxon>
        <taxon>Hemiscylliidae</taxon>
        <taxon>Chiloscyllium</taxon>
    </lineage>
</organism>
<dbReference type="InterPro" id="IPR052641">
    <property type="entry name" value="AKAP7_isoform_gamma"/>
</dbReference>
<proteinExistence type="predicted"/>
<dbReference type="SUPFAM" id="SSF55144">
    <property type="entry name" value="LigT-like"/>
    <property type="match status" value="1"/>
</dbReference>
<dbReference type="PANTHER" id="PTHR15934">
    <property type="entry name" value="RNA 2',3'-CYCLIC PHOSPHODIESTERASE"/>
    <property type="match status" value="1"/>
</dbReference>
<evidence type="ECO:0000256" key="4">
    <source>
        <dbReference type="ARBA" id="ARBA00023242"/>
    </source>
</evidence>
<dbReference type="Pfam" id="PF10469">
    <property type="entry name" value="AKAP7_NLS"/>
    <property type="match status" value="1"/>
</dbReference>
<comment type="subcellular location">
    <subcellularLocation>
        <location evidence="2">Cytoplasm</location>
    </subcellularLocation>
    <subcellularLocation>
        <location evidence="1">Nucleus</location>
    </subcellularLocation>
</comment>
<gene>
    <name evidence="8" type="ORF">chiPu_0002148</name>
</gene>
<evidence type="ECO:0000313" key="8">
    <source>
        <dbReference type="EMBL" id="GCC23750.1"/>
    </source>
</evidence>
<name>A0A401S093_CHIPU</name>
<dbReference type="PANTHER" id="PTHR15934:SF6">
    <property type="entry name" value="A-KINASE ANCHOR PROTEIN 7 ISOFORM GAMMA"/>
    <property type="match status" value="1"/>
</dbReference>
<comment type="subunit">
    <text evidence="5">Binds cAMP-dependent protein kinase (PKA). Interacts with PRKCA; only the cytoplasmic form is capable of interacting with PRKCA.</text>
</comment>
<feature type="domain" description="A-kinase anchor protein 7-like phosphoesterase" evidence="7">
    <location>
        <begin position="144"/>
        <end position="341"/>
    </location>
</feature>
<evidence type="ECO:0000313" key="9">
    <source>
        <dbReference type="Proteomes" id="UP000287033"/>
    </source>
</evidence>
<dbReference type="GO" id="GO:0005634">
    <property type="term" value="C:nucleus"/>
    <property type="evidence" value="ECO:0007669"/>
    <property type="project" value="UniProtKB-SubCell"/>
</dbReference>
<evidence type="ECO:0000256" key="1">
    <source>
        <dbReference type="ARBA" id="ARBA00004123"/>
    </source>
</evidence>
<evidence type="ECO:0000256" key="3">
    <source>
        <dbReference type="ARBA" id="ARBA00022490"/>
    </source>
</evidence>
<dbReference type="STRING" id="137246.A0A401S093"/>
<dbReference type="Gene3D" id="3.90.1140.10">
    <property type="entry name" value="Cyclic phosphodiesterase"/>
    <property type="match status" value="1"/>
</dbReference>
<dbReference type="OrthoDB" id="277832at2759"/>
<dbReference type="Proteomes" id="UP000287033">
    <property type="component" value="Unassembled WGS sequence"/>
</dbReference>
<feature type="compositionally biased region" description="Basic residues" evidence="6">
    <location>
        <begin position="74"/>
        <end position="85"/>
    </location>
</feature>
<keyword evidence="9" id="KW-1185">Reference proteome</keyword>
<dbReference type="InterPro" id="IPR019510">
    <property type="entry name" value="AKAP7-like_phosphoesterase"/>
</dbReference>
<feature type="region of interest" description="Disordered" evidence="6">
    <location>
        <begin position="50"/>
        <end position="85"/>
    </location>
</feature>